<dbReference type="Gene3D" id="3.20.20.30">
    <property type="entry name" value="Luciferase-like domain"/>
    <property type="match status" value="1"/>
</dbReference>
<dbReference type="InterPro" id="IPR011251">
    <property type="entry name" value="Luciferase-like_dom"/>
</dbReference>
<protein>
    <submittedName>
        <fullName evidence="3">LLM class flavin-dependent oxidoreductase</fullName>
    </submittedName>
</protein>
<dbReference type="EMBL" id="CP042430">
    <property type="protein sequence ID" value="QEC50646.1"/>
    <property type="molecule type" value="Genomic_DNA"/>
</dbReference>
<dbReference type="SUPFAM" id="SSF51679">
    <property type="entry name" value="Bacterial luciferase-like"/>
    <property type="match status" value="1"/>
</dbReference>
<dbReference type="KEGG" id="bsol:FSW04_04545"/>
<proteinExistence type="predicted"/>
<keyword evidence="4" id="KW-1185">Reference proteome</keyword>
<dbReference type="InterPro" id="IPR050564">
    <property type="entry name" value="F420-G6PD/mer"/>
</dbReference>
<dbReference type="GO" id="GO:0016705">
    <property type="term" value="F:oxidoreductase activity, acting on paired donors, with incorporation or reduction of molecular oxygen"/>
    <property type="evidence" value="ECO:0007669"/>
    <property type="project" value="InterPro"/>
</dbReference>
<dbReference type="InterPro" id="IPR036661">
    <property type="entry name" value="Luciferase-like_sf"/>
</dbReference>
<dbReference type="PANTHER" id="PTHR43244">
    <property type="match status" value="1"/>
</dbReference>
<evidence type="ECO:0000313" key="4">
    <source>
        <dbReference type="Proteomes" id="UP000321805"/>
    </source>
</evidence>
<keyword evidence="1" id="KW-0560">Oxidoreductase</keyword>
<dbReference type="PANTHER" id="PTHR43244:SF1">
    <property type="entry name" value="5,10-METHYLENETETRAHYDROMETHANOPTERIN REDUCTASE"/>
    <property type="match status" value="1"/>
</dbReference>
<gene>
    <name evidence="3" type="ORF">FSW04_04545</name>
</gene>
<feature type="domain" description="Luciferase-like" evidence="2">
    <location>
        <begin position="3"/>
        <end position="287"/>
    </location>
</feature>
<accession>A0A5B8UBW4</accession>
<dbReference type="Pfam" id="PF00296">
    <property type="entry name" value="Bac_luciferase"/>
    <property type="match status" value="1"/>
</dbReference>
<name>A0A5B8UBW4_9ACTN</name>
<dbReference type="OrthoDB" id="7816697at2"/>
<dbReference type="AlphaFoldDB" id="A0A5B8UBW4"/>
<evidence type="ECO:0000256" key="1">
    <source>
        <dbReference type="ARBA" id="ARBA00023002"/>
    </source>
</evidence>
<sequence length="324" mass="35089">MEESRELAVVGQDYGFDWISVADSPTVYQESFLHQLEIARIAERPMIGPLVSHVVVRHPVIVGNLLATLNEFTGGRVIGTLATGNSAARGLGMKPARLAEVAEAITCIQGYWRGEGGTFGESRIPATGIERQGCPILVSADGPKAAELSGQVGDGLLYGGVLDPGVRRRRLAAAKITGDREAWIAPSVSMFETYEDVNEDLGAVVVAMCNRAMRGDLSERDISPEIEADILALRKAYDYGFHADNTRGARNATVIGDRLRNWLIDQFCIWGDEERFAATLDDLAEEGWTGIQFLIGQGDQVATVRRIGERLRKLGYVSGSVPAA</sequence>
<dbReference type="Proteomes" id="UP000321805">
    <property type="component" value="Chromosome"/>
</dbReference>
<organism evidence="3 4">
    <name type="scientific">Baekduia soli</name>
    <dbReference type="NCBI Taxonomy" id="496014"/>
    <lineage>
        <taxon>Bacteria</taxon>
        <taxon>Bacillati</taxon>
        <taxon>Actinomycetota</taxon>
        <taxon>Thermoleophilia</taxon>
        <taxon>Solirubrobacterales</taxon>
        <taxon>Baekduiaceae</taxon>
        <taxon>Baekduia</taxon>
    </lineage>
</organism>
<evidence type="ECO:0000313" key="3">
    <source>
        <dbReference type="EMBL" id="QEC50646.1"/>
    </source>
</evidence>
<reference evidence="3 4" key="1">
    <citation type="journal article" date="2018" name="J. Microbiol.">
        <title>Baekduia soli gen. nov., sp. nov., a novel bacterium isolated from the soil of Baekdu Mountain and proposal of a novel family name, Baekduiaceae fam. nov.</title>
        <authorList>
            <person name="An D.S."/>
            <person name="Siddiqi M.Z."/>
            <person name="Kim K.H."/>
            <person name="Yu H.S."/>
            <person name="Im W.T."/>
        </authorList>
    </citation>
    <scope>NUCLEOTIDE SEQUENCE [LARGE SCALE GENOMIC DNA]</scope>
    <source>
        <strain evidence="3 4">BR7-21</strain>
    </source>
</reference>
<evidence type="ECO:0000259" key="2">
    <source>
        <dbReference type="Pfam" id="PF00296"/>
    </source>
</evidence>